<evidence type="ECO:0000313" key="4">
    <source>
        <dbReference type="Proteomes" id="UP000467164"/>
    </source>
</evidence>
<dbReference type="Pfam" id="PF02624">
    <property type="entry name" value="YcaO"/>
    <property type="match status" value="1"/>
</dbReference>
<dbReference type="KEGG" id="msho:MSHO_37700"/>
<accession>A0A7I7LF27</accession>
<evidence type="ECO:0000256" key="1">
    <source>
        <dbReference type="SAM" id="MobiDB-lite"/>
    </source>
</evidence>
<dbReference type="PROSITE" id="PS51664">
    <property type="entry name" value="YCAO"/>
    <property type="match status" value="1"/>
</dbReference>
<feature type="domain" description="YcaO" evidence="2">
    <location>
        <begin position="97"/>
        <end position="420"/>
    </location>
</feature>
<sequence length="420" mass="45516">MSKPPRLGTRQLPQKPNGPDWSHWPVRFLGHADPTTIGHRAGTHRTISPDQTWQAVQPLLAQAGITRVADLTWLDDLGIPTVQAVRPASLTLSVSQGKATTYRAAQVSAVMESLENWHAENVTPTMLATPARDLTAELTYDPDDLNRPAGSLYHPSAKLDWMVATTLLSGRRTFVPWLSTVVNVAVNDSWGPPMFSMDTTGLASGNSYHEATVHALYEIMERHGMATAEPGSTLFHVPLEDVARSDCAELVQMIHQAGSEVQVARIDTWDGFYCLAAELTSPMLEVPFSGSGLHHDPNVALSRAITEAAQSRLTAISGAREDLPSAIYHRFARVHSYAAVHRSMQSMPDAEPTAWHIDYTNSLGELLATAATAVTKRSGTEPLAVVCEFADACVPVVKVIAPGLSASIVSPMRTPLQEQQ</sequence>
<evidence type="ECO:0000259" key="2">
    <source>
        <dbReference type="PROSITE" id="PS51664"/>
    </source>
</evidence>
<reference evidence="3 4" key="1">
    <citation type="journal article" date="2019" name="Emerg. Microbes Infect.">
        <title>Comprehensive subspecies identification of 175 nontuberculous mycobacteria species based on 7547 genomic profiles.</title>
        <authorList>
            <person name="Matsumoto Y."/>
            <person name="Kinjo T."/>
            <person name="Motooka D."/>
            <person name="Nabeya D."/>
            <person name="Jung N."/>
            <person name="Uechi K."/>
            <person name="Horii T."/>
            <person name="Iida T."/>
            <person name="Fujita J."/>
            <person name="Nakamura S."/>
        </authorList>
    </citation>
    <scope>NUCLEOTIDE SEQUENCE [LARGE SCALE GENOMIC DNA]</scope>
    <source>
        <strain evidence="3 4">JCM 12657</strain>
    </source>
</reference>
<evidence type="ECO:0000313" key="3">
    <source>
        <dbReference type="EMBL" id="BBX58425.1"/>
    </source>
</evidence>
<protein>
    <recommendedName>
        <fullName evidence="2">YcaO domain-containing protein</fullName>
    </recommendedName>
</protein>
<dbReference type="NCBIfam" id="TIGR00702">
    <property type="entry name" value="YcaO-type kinase domain"/>
    <property type="match status" value="1"/>
</dbReference>
<feature type="region of interest" description="Disordered" evidence="1">
    <location>
        <begin position="1"/>
        <end position="23"/>
    </location>
</feature>
<dbReference type="PANTHER" id="PTHR37809:SF1">
    <property type="entry name" value="RIBOSOMAL PROTEIN S12 METHYLTHIOTRANSFERASE ACCESSORY FACTOR YCAO"/>
    <property type="match status" value="1"/>
</dbReference>
<dbReference type="InterPro" id="IPR003776">
    <property type="entry name" value="YcaO-like_dom"/>
</dbReference>
<gene>
    <name evidence="3" type="ORF">MSHO_37700</name>
</gene>
<dbReference type="PANTHER" id="PTHR37809">
    <property type="entry name" value="RIBOSOMAL PROTEIN S12 METHYLTHIOTRANSFERASE ACCESSORY FACTOR YCAO"/>
    <property type="match status" value="1"/>
</dbReference>
<dbReference type="EMBL" id="AP022572">
    <property type="protein sequence ID" value="BBX58425.1"/>
    <property type="molecule type" value="Genomic_DNA"/>
</dbReference>
<dbReference type="Proteomes" id="UP000467164">
    <property type="component" value="Chromosome"/>
</dbReference>
<proteinExistence type="predicted"/>
<keyword evidence="4" id="KW-1185">Reference proteome</keyword>
<dbReference type="RefSeq" id="WP_198965200.1">
    <property type="nucleotide sequence ID" value="NZ_AP022572.1"/>
</dbReference>
<dbReference type="AlphaFoldDB" id="A0A7I7LF27"/>
<name>A0A7I7LF27_9MYCO</name>
<dbReference type="Gene3D" id="3.30.1330.230">
    <property type="match status" value="1"/>
</dbReference>
<organism evidence="3 4">
    <name type="scientific">Mycobacterium shottsii</name>
    <dbReference type="NCBI Taxonomy" id="133549"/>
    <lineage>
        <taxon>Bacteria</taxon>
        <taxon>Bacillati</taxon>
        <taxon>Actinomycetota</taxon>
        <taxon>Actinomycetes</taxon>
        <taxon>Mycobacteriales</taxon>
        <taxon>Mycobacteriaceae</taxon>
        <taxon>Mycobacterium</taxon>
        <taxon>Mycobacterium ulcerans group</taxon>
    </lineage>
</organism>